<dbReference type="EMBL" id="GBRH01237022">
    <property type="protein sequence ID" value="JAD60873.1"/>
    <property type="molecule type" value="Transcribed_RNA"/>
</dbReference>
<reference evidence="1" key="2">
    <citation type="journal article" date="2015" name="Data Brief">
        <title>Shoot transcriptome of the giant reed, Arundo donax.</title>
        <authorList>
            <person name="Barrero R.A."/>
            <person name="Guerrero F.D."/>
            <person name="Moolhuijzen P."/>
            <person name="Goolsby J.A."/>
            <person name="Tidwell J."/>
            <person name="Bellgard S.E."/>
            <person name="Bellgard M.I."/>
        </authorList>
    </citation>
    <scope>NUCLEOTIDE SEQUENCE</scope>
    <source>
        <tissue evidence="1">Shoot tissue taken approximately 20 cm above the soil surface</tissue>
    </source>
</reference>
<dbReference type="AlphaFoldDB" id="A0A0A9BFD3"/>
<sequence length="37" mass="4499">MESMEMWCAWAWEVGERVVGWWVVVTGEERRGRLQCR</sequence>
<evidence type="ECO:0000313" key="1">
    <source>
        <dbReference type="EMBL" id="JAD60873.1"/>
    </source>
</evidence>
<proteinExistence type="predicted"/>
<protein>
    <submittedName>
        <fullName evidence="1">Uncharacterized protein</fullName>
    </submittedName>
</protein>
<name>A0A0A9BFD3_ARUDO</name>
<accession>A0A0A9BFD3</accession>
<organism evidence="1">
    <name type="scientific">Arundo donax</name>
    <name type="common">Giant reed</name>
    <name type="synonym">Donax arundinaceus</name>
    <dbReference type="NCBI Taxonomy" id="35708"/>
    <lineage>
        <taxon>Eukaryota</taxon>
        <taxon>Viridiplantae</taxon>
        <taxon>Streptophyta</taxon>
        <taxon>Embryophyta</taxon>
        <taxon>Tracheophyta</taxon>
        <taxon>Spermatophyta</taxon>
        <taxon>Magnoliopsida</taxon>
        <taxon>Liliopsida</taxon>
        <taxon>Poales</taxon>
        <taxon>Poaceae</taxon>
        <taxon>PACMAD clade</taxon>
        <taxon>Arundinoideae</taxon>
        <taxon>Arundineae</taxon>
        <taxon>Arundo</taxon>
    </lineage>
</organism>
<reference evidence="1" key="1">
    <citation type="submission" date="2014-09" db="EMBL/GenBank/DDBJ databases">
        <authorList>
            <person name="Magalhaes I.L.F."/>
            <person name="Oliveira U."/>
            <person name="Santos F.R."/>
            <person name="Vidigal T.H.D.A."/>
            <person name="Brescovit A.D."/>
            <person name="Santos A.J."/>
        </authorList>
    </citation>
    <scope>NUCLEOTIDE SEQUENCE</scope>
    <source>
        <tissue evidence="1">Shoot tissue taken approximately 20 cm above the soil surface</tissue>
    </source>
</reference>